<organism evidence="5 6">
    <name type="scientific">Gordonia phage Sixama</name>
    <dbReference type="NCBI Taxonomy" id="2653271"/>
    <lineage>
        <taxon>Viruses</taxon>
        <taxon>Duplodnaviria</taxon>
        <taxon>Heunggongvirae</taxon>
        <taxon>Uroviricota</taxon>
        <taxon>Caudoviricetes</taxon>
        <taxon>Sixamavirus</taxon>
        <taxon>Sixamavirus sixama</taxon>
    </lineage>
</organism>
<feature type="domain" description="DNA-directed DNA polymerase family A palm" evidence="4">
    <location>
        <begin position="357"/>
        <end position="559"/>
    </location>
</feature>
<dbReference type="InterPro" id="IPR001098">
    <property type="entry name" value="DNA-dir_DNA_pol_A_palm_dom"/>
</dbReference>
<evidence type="ECO:0000313" key="6">
    <source>
        <dbReference type="Proteomes" id="UP000400849"/>
    </source>
</evidence>
<dbReference type="GeneID" id="77924339"/>
<accession>A0A5Q2F0P4</accession>
<protein>
    <submittedName>
        <fullName evidence="5">DNA polymerase I</fullName>
    </submittedName>
</protein>
<dbReference type="InterPro" id="IPR002562">
    <property type="entry name" value="3'-5'_exonuclease_dom"/>
</dbReference>
<dbReference type="GO" id="GO:0003887">
    <property type="term" value="F:DNA-directed DNA polymerase activity"/>
    <property type="evidence" value="ECO:0007669"/>
    <property type="project" value="InterPro"/>
</dbReference>
<keyword evidence="2" id="KW-1194">Viral DNA replication</keyword>
<dbReference type="Proteomes" id="UP000400849">
    <property type="component" value="Segment"/>
</dbReference>
<evidence type="ECO:0000259" key="4">
    <source>
        <dbReference type="SMART" id="SM00482"/>
    </source>
</evidence>
<proteinExistence type="predicted"/>
<evidence type="ECO:0000259" key="3">
    <source>
        <dbReference type="SMART" id="SM00474"/>
    </source>
</evidence>
<dbReference type="Pfam" id="PF01612">
    <property type="entry name" value="DNA_pol_A_exo1"/>
    <property type="match status" value="1"/>
</dbReference>
<dbReference type="GO" id="GO:0039693">
    <property type="term" value="P:viral DNA genome replication"/>
    <property type="evidence" value="ECO:0007669"/>
    <property type="project" value="UniProtKB-KW"/>
</dbReference>
<name>A0A5Q2F0P4_9CAUD</name>
<feature type="domain" description="3'-5' exonuclease" evidence="3">
    <location>
        <begin position="14"/>
        <end position="196"/>
    </location>
</feature>
<evidence type="ECO:0000313" key="5">
    <source>
        <dbReference type="EMBL" id="QGF20322.1"/>
    </source>
</evidence>
<dbReference type="PANTHER" id="PTHR10133">
    <property type="entry name" value="DNA POLYMERASE I"/>
    <property type="match status" value="1"/>
</dbReference>
<dbReference type="PRINTS" id="PR00868">
    <property type="entry name" value="DNAPOLI"/>
</dbReference>
<dbReference type="SMART" id="SM00474">
    <property type="entry name" value="35EXOc"/>
    <property type="match status" value="1"/>
</dbReference>
<keyword evidence="6" id="KW-1185">Reference proteome</keyword>
<dbReference type="EMBL" id="MN484601">
    <property type="protein sequence ID" value="QGF20322.1"/>
    <property type="molecule type" value="Genomic_DNA"/>
</dbReference>
<dbReference type="GO" id="GO:0006261">
    <property type="term" value="P:DNA-templated DNA replication"/>
    <property type="evidence" value="ECO:0007669"/>
    <property type="project" value="InterPro"/>
</dbReference>
<dbReference type="GO" id="GO:0006302">
    <property type="term" value="P:double-strand break repair"/>
    <property type="evidence" value="ECO:0007669"/>
    <property type="project" value="TreeGrafter"/>
</dbReference>
<dbReference type="InterPro" id="IPR036397">
    <property type="entry name" value="RNaseH_sf"/>
</dbReference>
<dbReference type="GO" id="GO:0008408">
    <property type="term" value="F:3'-5' exonuclease activity"/>
    <property type="evidence" value="ECO:0007669"/>
    <property type="project" value="InterPro"/>
</dbReference>
<dbReference type="Gene3D" id="1.10.150.20">
    <property type="entry name" value="5' to 3' exonuclease, C-terminal subdomain"/>
    <property type="match status" value="1"/>
</dbReference>
<dbReference type="SUPFAM" id="SSF53098">
    <property type="entry name" value="Ribonuclease H-like"/>
    <property type="match status" value="1"/>
</dbReference>
<reference evidence="5 6" key="1">
    <citation type="submission" date="2019-09" db="EMBL/GenBank/DDBJ databases">
        <authorList>
            <person name="Christie C.A."/>
            <person name="Diallo A.S."/>
            <person name="Dixon Z."/>
            <person name="McIntosh P.M."/>
            <person name="Murthy K.H."/>
            <person name="Rosen M.G."/>
            <person name="Simpson L.M."/>
            <person name="Koustas K."/>
            <person name="Fogarty M.P."/>
            <person name="Molloy S.D."/>
            <person name="Garlena R.A."/>
            <person name="Russell D.A."/>
            <person name="Pope W.H."/>
            <person name="Jacobs-Sera D."/>
            <person name="Hatfull G.F."/>
        </authorList>
    </citation>
    <scope>NUCLEOTIDE SEQUENCE [LARGE SCALE GENOMIC DNA]</scope>
</reference>
<evidence type="ECO:0000256" key="2">
    <source>
        <dbReference type="ARBA" id="ARBA00023109"/>
    </source>
</evidence>
<dbReference type="Pfam" id="PF00476">
    <property type="entry name" value="DNA_pol_A"/>
    <property type="match status" value="1"/>
</dbReference>
<dbReference type="InterPro" id="IPR043502">
    <property type="entry name" value="DNA/RNA_pol_sf"/>
</dbReference>
<sequence length="594" mass="67624">MPFPEAKPLRETQVGFVQSYEDLQEFFRWLGEKRDVLALDTETSGLDPYEPRSRIRLFQCGDVNTAFVIDNERWPGVLFEVLERYQGQMVWHNVAFDAKWIRVLYPQLKFPWSRTNDTMLAHQLHDNEAPAALKTIARRLWGPSAVAGQDMLTATMAATKTDWATVPLEAPAYQIYSGVDVILTARLYRELHEVHSGRFKRPYELEMQTRRICNQMEYRGMQVDLEFCSNKAKQLEEYVEKAIEYAQATWGVKLGSTRDLGIWFTSQGADILEVTGTGQPKMDEDSLKHLINQGYELADLALKARKATKIKSAFLDNFLKFSANSNGIVHPQIRTMAARTGRMSIKDPALQTLPRDDESVRPSIIPHKGEVLLSSDLDQVEFRFISALSGDEGLKELFETADLVGPDVFTQLGQEIFEDPSMQKKDPRRAIIKTLIYARNYGAGIPKQALSAGIPVAQMQAISDSFDSRYPKLNEFNTKLIRKMNDMIRSGERPYVETYTGRRLYIDRDKAYTAGNYLVQGSCAEVMKNNLIDMSMSGLDEYMLVPVHDEVILSVPPEEVEDVRQTVKECMTTTDFSIVLPADCSEGMSRWRKL</sequence>
<dbReference type="InterPro" id="IPR002298">
    <property type="entry name" value="DNA_polymerase_A"/>
</dbReference>
<evidence type="ECO:0000256" key="1">
    <source>
        <dbReference type="ARBA" id="ARBA00022705"/>
    </source>
</evidence>
<dbReference type="GO" id="GO:0003677">
    <property type="term" value="F:DNA binding"/>
    <property type="evidence" value="ECO:0007669"/>
    <property type="project" value="InterPro"/>
</dbReference>
<dbReference type="Gene3D" id="1.20.1060.10">
    <property type="entry name" value="Taq DNA Polymerase, Chain T, domain 4"/>
    <property type="match status" value="1"/>
</dbReference>
<dbReference type="SMART" id="SM00482">
    <property type="entry name" value="POLAc"/>
    <property type="match status" value="1"/>
</dbReference>
<dbReference type="InterPro" id="IPR012337">
    <property type="entry name" value="RNaseH-like_sf"/>
</dbReference>
<dbReference type="Gene3D" id="3.30.70.370">
    <property type="match status" value="1"/>
</dbReference>
<dbReference type="KEGG" id="vg:77924339"/>
<keyword evidence="1" id="KW-0235">DNA replication</keyword>
<gene>
    <name evidence="5" type="primary">172</name>
    <name evidence="5" type="ORF">SEA_SIXAMA_172</name>
</gene>
<dbReference type="Gene3D" id="3.30.420.10">
    <property type="entry name" value="Ribonuclease H-like superfamily/Ribonuclease H"/>
    <property type="match status" value="1"/>
</dbReference>
<dbReference type="RefSeq" id="YP_010648852.1">
    <property type="nucleotide sequence ID" value="NC_070762.1"/>
</dbReference>
<dbReference type="SUPFAM" id="SSF56672">
    <property type="entry name" value="DNA/RNA polymerases"/>
    <property type="match status" value="1"/>
</dbReference>
<dbReference type="PANTHER" id="PTHR10133:SF27">
    <property type="entry name" value="DNA POLYMERASE NU"/>
    <property type="match status" value="1"/>
</dbReference>